<evidence type="ECO:0000256" key="4">
    <source>
        <dbReference type="PROSITE-ProRule" id="PRU00134"/>
    </source>
</evidence>
<proteinExistence type="predicted"/>
<dbReference type="SUPFAM" id="SSF144232">
    <property type="entry name" value="HIT/MYND zinc finger-like"/>
    <property type="match status" value="1"/>
</dbReference>
<keyword evidence="2 4" id="KW-0863">Zinc-finger</keyword>
<comment type="caution">
    <text evidence="6">The sequence shown here is derived from an EMBL/GenBank/DDBJ whole genome shotgun (WGS) entry which is preliminary data.</text>
</comment>
<evidence type="ECO:0000256" key="3">
    <source>
        <dbReference type="ARBA" id="ARBA00022833"/>
    </source>
</evidence>
<feature type="non-terminal residue" evidence="6">
    <location>
        <position position="231"/>
    </location>
</feature>
<evidence type="ECO:0000256" key="2">
    <source>
        <dbReference type="ARBA" id="ARBA00022771"/>
    </source>
</evidence>
<protein>
    <recommendedName>
        <fullName evidence="5">MYND-type domain-containing protein</fullName>
    </recommendedName>
</protein>
<dbReference type="AlphaFoldDB" id="A0A9P8FDS7"/>
<evidence type="ECO:0000313" key="7">
    <source>
        <dbReference type="Proteomes" id="UP000729357"/>
    </source>
</evidence>
<reference evidence="6" key="2">
    <citation type="submission" date="2021-08" db="EMBL/GenBank/DDBJ databases">
        <authorList>
            <person name="Gostincar C."/>
            <person name="Sun X."/>
            <person name="Song Z."/>
            <person name="Gunde-Cimerman N."/>
        </authorList>
    </citation>
    <scope>NUCLEOTIDE SEQUENCE</scope>
    <source>
        <strain evidence="6">EXF-9298</strain>
    </source>
</reference>
<evidence type="ECO:0000259" key="5">
    <source>
        <dbReference type="PROSITE" id="PS50865"/>
    </source>
</evidence>
<gene>
    <name evidence="6" type="ORF">KCU98_g13920</name>
</gene>
<dbReference type="InterPro" id="IPR002893">
    <property type="entry name" value="Znf_MYND"/>
</dbReference>
<sequence>MATTEGQCAVCSKPGERCSSCENIYYCGAECQKADWKVHKLLCRTFKDARDAPGPEMVRVIEFPVDDTKPKFRWMPIGGYLFSRPDTGDFFGPDEPVPSIQSITTDPKTGKLLPQTISFLFRDNFLNDGSLPNKSVYHLTNGRPLNEARGPILFFGSEHENDVEAGWRVFDCVDLYTTHLNVIKDWLIFGINANAERRSYWERNSGEAKAAAVSNLRSVLEKMRSGMGKPS</sequence>
<dbReference type="GO" id="GO:0008270">
    <property type="term" value="F:zinc ion binding"/>
    <property type="evidence" value="ECO:0007669"/>
    <property type="project" value="UniProtKB-KW"/>
</dbReference>
<feature type="domain" description="MYND-type" evidence="5">
    <location>
        <begin position="8"/>
        <end position="43"/>
    </location>
</feature>
<keyword evidence="3" id="KW-0862">Zinc</keyword>
<dbReference type="PROSITE" id="PS50865">
    <property type="entry name" value="ZF_MYND_2"/>
    <property type="match status" value="1"/>
</dbReference>
<keyword evidence="1" id="KW-0479">Metal-binding</keyword>
<accession>A0A9P8FDS7</accession>
<dbReference type="Proteomes" id="UP000729357">
    <property type="component" value="Unassembled WGS sequence"/>
</dbReference>
<name>A0A9P8FDS7_AURME</name>
<organism evidence="6 7">
    <name type="scientific">Aureobasidium melanogenum</name>
    <name type="common">Aureobasidium pullulans var. melanogenum</name>
    <dbReference type="NCBI Taxonomy" id="46634"/>
    <lineage>
        <taxon>Eukaryota</taxon>
        <taxon>Fungi</taxon>
        <taxon>Dikarya</taxon>
        <taxon>Ascomycota</taxon>
        <taxon>Pezizomycotina</taxon>
        <taxon>Dothideomycetes</taxon>
        <taxon>Dothideomycetidae</taxon>
        <taxon>Dothideales</taxon>
        <taxon>Saccotheciaceae</taxon>
        <taxon>Aureobasidium</taxon>
    </lineage>
</organism>
<evidence type="ECO:0000313" key="6">
    <source>
        <dbReference type="EMBL" id="KAG9971363.1"/>
    </source>
</evidence>
<reference evidence="6" key="1">
    <citation type="journal article" date="2021" name="J Fungi (Basel)">
        <title>Virulence traits and population genomics of the black yeast Aureobasidium melanogenum.</title>
        <authorList>
            <person name="Cernosa A."/>
            <person name="Sun X."/>
            <person name="Gostincar C."/>
            <person name="Fang C."/>
            <person name="Gunde-Cimerman N."/>
            <person name="Song Z."/>
        </authorList>
    </citation>
    <scope>NUCLEOTIDE SEQUENCE</scope>
    <source>
        <strain evidence="6">EXF-9298</strain>
    </source>
</reference>
<evidence type="ECO:0000256" key="1">
    <source>
        <dbReference type="ARBA" id="ARBA00022723"/>
    </source>
</evidence>
<dbReference type="EMBL" id="JAHFXS010002651">
    <property type="protein sequence ID" value="KAG9971363.1"/>
    <property type="molecule type" value="Genomic_DNA"/>
</dbReference>
<dbReference type="Pfam" id="PF01753">
    <property type="entry name" value="zf-MYND"/>
    <property type="match status" value="1"/>
</dbReference>
<dbReference type="Gene3D" id="6.10.140.2220">
    <property type="match status" value="1"/>
</dbReference>
<keyword evidence="7" id="KW-1185">Reference proteome</keyword>